<evidence type="ECO:0000313" key="2">
    <source>
        <dbReference type="EMBL" id="MBP1992449.1"/>
    </source>
</evidence>
<keyword evidence="3" id="KW-1185">Reference proteome</keyword>
<keyword evidence="1" id="KW-0812">Transmembrane</keyword>
<keyword evidence="1" id="KW-0472">Membrane</keyword>
<name>A0ABS4IXZ3_9BACL</name>
<proteinExistence type="predicted"/>
<evidence type="ECO:0000256" key="1">
    <source>
        <dbReference type="SAM" id="Phobius"/>
    </source>
</evidence>
<accession>A0ABS4IXZ3</accession>
<dbReference type="Proteomes" id="UP001519287">
    <property type="component" value="Unassembled WGS sequence"/>
</dbReference>
<evidence type="ECO:0000313" key="3">
    <source>
        <dbReference type="Proteomes" id="UP001519287"/>
    </source>
</evidence>
<sequence length="269" mass="30757">MLNNPKNEPTRYLFHFSSIKICEDASLVAAPLGRGILRKQKESHEWENLSRGLPNNTHVNRLQVCGNQLYACTNNGLFKYGTNEWLETELAITCYQYKELEGNCFATTQYGLWCRTLGEWKKTAYSNTIVYDFLYLPHFVILALAQGLAIYDRYMDSWMEFPMESAITSLAVYQGHILGITDKGDLLKGDKKGGFEIIHFEDHFLFSIIAKGNEVYVCSERGLYRLSYFRGDITLVSIKLGYPITDIDSDGDNLYLATLFQGIQVLDML</sequence>
<keyword evidence="1" id="KW-1133">Transmembrane helix</keyword>
<reference evidence="2 3" key="1">
    <citation type="submission" date="2021-03" db="EMBL/GenBank/DDBJ databases">
        <title>Genomic Encyclopedia of Type Strains, Phase IV (KMG-IV): sequencing the most valuable type-strain genomes for metagenomic binning, comparative biology and taxonomic classification.</title>
        <authorList>
            <person name="Goeker M."/>
        </authorList>
    </citation>
    <scope>NUCLEOTIDE SEQUENCE [LARGE SCALE GENOMIC DNA]</scope>
    <source>
        <strain evidence="2 3">DSM 26048</strain>
    </source>
</reference>
<dbReference type="RefSeq" id="WP_209973461.1">
    <property type="nucleotide sequence ID" value="NZ_JAGGLB010000013.1"/>
</dbReference>
<gene>
    <name evidence="2" type="ORF">J2Z66_004057</name>
</gene>
<feature type="transmembrane region" description="Helical" evidence="1">
    <location>
        <begin position="133"/>
        <end position="151"/>
    </location>
</feature>
<dbReference type="EMBL" id="JAGGLB010000013">
    <property type="protein sequence ID" value="MBP1992449.1"/>
    <property type="molecule type" value="Genomic_DNA"/>
</dbReference>
<organism evidence="2 3">
    <name type="scientific">Paenibacillus eucommiae</name>
    <dbReference type="NCBI Taxonomy" id="1355755"/>
    <lineage>
        <taxon>Bacteria</taxon>
        <taxon>Bacillati</taxon>
        <taxon>Bacillota</taxon>
        <taxon>Bacilli</taxon>
        <taxon>Bacillales</taxon>
        <taxon>Paenibacillaceae</taxon>
        <taxon>Paenibacillus</taxon>
    </lineage>
</organism>
<protein>
    <submittedName>
        <fullName evidence="2">Ligand-binding sensor domain-containing protein</fullName>
    </submittedName>
</protein>
<comment type="caution">
    <text evidence="2">The sequence shown here is derived from an EMBL/GenBank/DDBJ whole genome shotgun (WGS) entry which is preliminary data.</text>
</comment>